<dbReference type="OrthoDB" id="201504at2759"/>
<gene>
    <name evidence="1" type="ORF">BC936DRAFT_148975</name>
</gene>
<dbReference type="Pfam" id="PF06966">
    <property type="entry name" value="DUF1295"/>
    <property type="match status" value="1"/>
</dbReference>
<dbReference type="Gene3D" id="1.20.120.1630">
    <property type="match status" value="1"/>
</dbReference>
<dbReference type="PANTHER" id="PTHR32251:SF23">
    <property type="entry name" value="3-OXO-5-ALPHA-STEROID 4-DEHYDROGENASE (DUF1295)"/>
    <property type="match status" value="1"/>
</dbReference>
<name>A0A433D1W8_9FUNG</name>
<reference evidence="1 2" key="1">
    <citation type="journal article" date="2018" name="New Phytol.">
        <title>Phylogenomics of Endogonaceae and evolution of mycorrhizas within Mucoromycota.</title>
        <authorList>
            <person name="Chang Y."/>
            <person name="Desiro A."/>
            <person name="Na H."/>
            <person name="Sandor L."/>
            <person name="Lipzen A."/>
            <person name="Clum A."/>
            <person name="Barry K."/>
            <person name="Grigoriev I.V."/>
            <person name="Martin F.M."/>
            <person name="Stajich J.E."/>
            <person name="Smith M.E."/>
            <person name="Bonito G."/>
            <person name="Spatafora J.W."/>
        </authorList>
    </citation>
    <scope>NUCLEOTIDE SEQUENCE [LARGE SCALE GENOMIC DNA]</scope>
    <source>
        <strain evidence="1 2">GMNB39</strain>
    </source>
</reference>
<evidence type="ECO:0000313" key="1">
    <source>
        <dbReference type="EMBL" id="RUP44816.1"/>
    </source>
</evidence>
<comment type="caution">
    <text evidence="1">The sequence shown here is derived from an EMBL/GenBank/DDBJ whole genome shotgun (WGS) entry which is preliminary data.</text>
</comment>
<organism evidence="1 2">
    <name type="scientific">Jimgerdemannia flammicorona</name>
    <dbReference type="NCBI Taxonomy" id="994334"/>
    <lineage>
        <taxon>Eukaryota</taxon>
        <taxon>Fungi</taxon>
        <taxon>Fungi incertae sedis</taxon>
        <taxon>Mucoromycota</taxon>
        <taxon>Mucoromycotina</taxon>
        <taxon>Endogonomycetes</taxon>
        <taxon>Endogonales</taxon>
        <taxon>Endogonaceae</taxon>
        <taxon>Jimgerdemannia</taxon>
    </lineage>
</organism>
<dbReference type="Proteomes" id="UP000268093">
    <property type="component" value="Unassembled WGS sequence"/>
</dbReference>
<keyword evidence="2" id="KW-1185">Reference proteome</keyword>
<protein>
    <submittedName>
        <fullName evidence="1">Uncharacterized protein</fullName>
    </submittedName>
</protein>
<proteinExistence type="predicted"/>
<dbReference type="GO" id="GO:0016020">
    <property type="term" value="C:membrane"/>
    <property type="evidence" value="ECO:0007669"/>
    <property type="project" value="TreeGrafter"/>
</dbReference>
<dbReference type="PANTHER" id="PTHR32251">
    <property type="entry name" value="3-OXO-5-ALPHA-STEROID 4-DEHYDROGENASE"/>
    <property type="match status" value="1"/>
</dbReference>
<evidence type="ECO:0000313" key="2">
    <source>
        <dbReference type="Proteomes" id="UP000268093"/>
    </source>
</evidence>
<sequence length="340" mass="38499">MAALQQLHDLASFAVPADILVAFYQNDLSRLIVNVTANPTSFYRAADPLVSGTVIVAAVSFACWFVSVLARNYSQVDRLWSILPPFYIWHFALHDYLNGTGGLSPRLVLIALLTSAWGSRLTYNFARKGGYRWHDQDYRWPYLRKYLGLVLFQLLNITFIAPTQNILLFLITSPAYVAYQTRHLNPSLNALDFFAAALFLALLAGEALADQQQWAFQTRKYTLIGQKAKLTGDYARGFLSESGLWKYSRHPNFFCETSLWWAVYLFSVSATGTQGLGGFDGRWVNWSAVGTVLLTSLFQASTWFTEFISAQKYLAYKEYQQRVSRIIPMPSAAPKVTKQE</sequence>
<dbReference type="EMBL" id="RBNI01008296">
    <property type="protein sequence ID" value="RUP44816.1"/>
    <property type="molecule type" value="Genomic_DNA"/>
</dbReference>
<dbReference type="InterPro" id="IPR010721">
    <property type="entry name" value="UstE-like"/>
</dbReference>
<accession>A0A433D1W8</accession>